<dbReference type="Pfam" id="PF19326">
    <property type="entry name" value="AMP_deaminase"/>
    <property type="match status" value="1"/>
</dbReference>
<dbReference type="InterPro" id="IPR006650">
    <property type="entry name" value="A/AMP_deam_AS"/>
</dbReference>
<protein>
    <recommendedName>
        <fullName evidence="9">AMP deaminase</fullName>
        <ecNumber evidence="9">3.5.4.6</ecNumber>
    </recommendedName>
</protein>
<dbReference type="PANTHER" id="PTHR11359">
    <property type="entry name" value="AMP DEAMINASE"/>
    <property type="match status" value="1"/>
</dbReference>
<keyword evidence="5 9" id="KW-0378">Hydrolase</keyword>
<dbReference type="GO" id="GO:0046872">
    <property type="term" value="F:metal ion binding"/>
    <property type="evidence" value="ECO:0007669"/>
    <property type="project" value="UniProtKB-KW"/>
</dbReference>
<dbReference type="EMBL" id="CAIIXF020000010">
    <property type="protein sequence ID" value="CAH1796468.1"/>
    <property type="molecule type" value="Genomic_DNA"/>
</dbReference>
<evidence type="ECO:0000256" key="5">
    <source>
        <dbReference type="ARBA" id="ARBA00022801"/>
    </source>
</evidence>
<feature type="compositionally biased region" description="Basic and acidic residues" evidence="10">
    <location>
        <begin position="9"/>
        <end position="18"/>
    </location>
</feature>
<dbReference type="PANTHER" id="PTHR11359:SF0">
    <property type="entry name" value="AMP DEAMINASE"/>
    <property type="match status" value="1"/>
</dbReference>
<evidence type="ECO:0000256" key="9">
    <source>
        <dbReference type="PIRNR" id="PIRNR001251"/>
    </source>
</evidence>
<keyword evidence="12" id="KW-1185">Reference proteome</keyword>
<evidence type="ECO:0000256" key="6">
    <source>
        <dbReference type="ARBA" id="ARBA00022833"/>
    </source>
</evidence>
<feature type="region of interest" description="Disordered" evidence="10">
    <location>
        <begin position="1"/>
        <end position="51"/>
    </location>
</feature>
<accession>A0A8S4PRJ3</accession>
<dbReference type="Gene3D" id="4.10.800.20">
    <property type="match status" value="1"/>
</dbReference>
<keyword evidence="4 9" id="KW-0479">Metal-binding</keyword>
<dbReference type="NCBIfam" id="TIGR01429">
    <property type="entry name" value="AMP_deaminase"/>
    <property type="match status" value="1"/>
</dbReference>
<proteinExistence type="inferred from homology"/>
<evidence type="ECO:0000256" key="1">
    <source>
        <dbReference type="ARBA" id="ARBA00001947"/>
    </source>
</evidence>
<dbReference type="Proteomes" id="UP000749559">
    <property type="component" value="Unassembled WGS sequence"/>
</dbReference>
<dbReference type="AlphaFoldDB" id="A0A8S4PRJ3"/>
<comment type="caution">
    <text evidence="11">The sequence shown here is derived from an EMBL/GenBank/DDBJ whole genome shotgun (WGS) entry which is preliminary data.</text>
</comment>
<evidence type="ECO:0000313" key="11">
    <source>
        <dbReference type="EMBL" id="CAH1796468.1"/>
    </source>
</evidence>
<dbReference type="FunFam" id="3.20.20.140:FF:000035">
    <property type="entry name" value="Probable amp deaminase"/>
    <property type="match status" value="1"/>
</dbReference>
<dbReference type="GO" id="GO:0005829">
    <property type="term" value="C:cytosol"/>
    <property type="evidence" value="ECO:0007669"/>
    <property type="project" value="TreeGrafter"/>
</dbReference>
<dbReference type="GO" id="GO:0003876">
    <property type="term" value="F:AMP deaminase activity"/>
    <property type="evidence" value="ECO:0007669"/>
    <property type="project" value="UniProtKB-EC"/>
</dbReference>
<comment type="similarity">
    <text evidence="3 9">Belongs to the metallo-dependent hydrolases superfamily. Adenosine and AMP deaminases family.</text>
</comment>
<evidence type="ECO:0000256" key="3">
    <source>
        <dbReference type="ARBA" id="ARBA00006676"/>
    </source>
</evidence>
<comment type="function">
    <text evidence="8">AMP deaminase plays a critical role in energy metabolism. Catalyzes the deamination of AMP to IMP and plays an important role in the purine nucleotide cycle.</text>
</comment>
<evidence type="ECO:0000256" key="2">
    <source>
        <dbReference type="ARBA" id="ARBA00004955"/>
    </source>
</evidence>
<comment type="pathway">
    <text evidence="2">Purine metabolism; IMP biosynthesis via salvage pathway; IMP from AMP: step 1/1.</text>
</comment>
<dbReference type="PIRSF" id="PIRSF001251">
    <property type="entry name" value="AMP_deaminase_met"/>
    <property type="match status" value="1"/>
</dbReference>
<feature type="compositionally biased region" description="Low complexity" evidence="10">
    <location>
        <begin position="39"/>
        <end position="51"/>
    </location>
</feature>
<sequence>MSGSPCKLAKIDVSKKLDTSTSANKKAELDQVDASRPGSSNSSLASTPLSPTAIYSHSKKFPGLKQAPMDERFQEIAGAVLSQANGIGGRDDSAEHEIAAPYELPQCPIEETQFHEQQIQRQLNVKFQQQQSNETSERAYQAMETERLQVEDDEILFQRVSISGEDNSGVPLEDLKEASEALVKALMIREKYMAIGLQSFCKTASRFLQGFEERHSYDEFIAKDCIHADMKSIADHPIHPPSTAGDPFKLEFLDDCGCKFKIQDGVYKVYKNSDTFAREEPVNVPYPKLQDFLKEQNMLLAFISDGPLKSFCYRRLNYLSSKYQLHVLLNELRESAAQKEVPHRDFYNIRKVDTHIHASSCMNQKHLLRFIKKTVKLYAEDKAYMDPSGHELSLKEVDTHVHASSCMNQKHLLRFIKSTVKRNPTDIVTKNREGVELTLKQVFESLNLTPYELSVDMLDVHADRNTFHRFDKFNAKYNPIGESRLREIFIKTDNYIGGKYFAHVIKETCEDLEESKYQNAEYRLSIYGKSADEWDKLAIWATKHQVYSDNVRWLIQIPRLFDVYKAKKLLNNFQELLENIFRPLFEVTNDPKSHPQLHQFLQHVTGIDSVDDESKTENLVFDKESPLPEKWASKENPPYSYYLYYLYANLSVLNNFRRERGLHTLVLRPHCGEAGPVHHLVTGFMLSENISHGLLLRKAPVLQYLYYLAQIGIAMSPLSNNSLFLNYHRNPLPDFLARGLNLSLSTDDPLQFHYTKEPLMEEYSIAAQVWKMSSCDMCELAKNSVVMSGFSHKVKQHWLGPNYTKEGVAGNDISRTNVPDIRVAYRHETLVEELKTICTAAKAQLNETANGNGVQQTQ</sequence>
<dbReference type="CDD" id="cd01319">
    <property type="entry name" value="AMPD"/>
    <property type="match status" value="1"/>
</dbReference>
<dbReference type="FunFam" id="4.10.800.20:FF:000001">
    <property type="entry name" value="AMP deaminase"/>
    <property type="match status" value="1"/>
</dbReference>
<keyword evidence="6" id="KW-0862">Zinc</keyword>
<evidence type="ECO:0000256" key="7">
    <source>
        <dbReference type="ARBA" id="ARBA00023080"/>
    </source>
</evidence>
<dbReference type="OrthoDB" id="1723809at2759"/>
<dbReference type="GO" id="GO:0032264">
    <property type="term" value="P:IMP salvage"/>
    <property type="evidence" value="ECO:0007669"/>
    <property type="project" value="InterPro"/>
</dbReference>
<keyword evidence="7" id="KW-0546">Nucleotide metabolism</keyword>
<gene>
    <name evidence="11" type="ORF">OFUS_LOCUS20874</name>
</gene>
<comment type="cofactor">
    <cofactor evidence="1 9">
        <name>Zn(2+)</name>
        <dbReference type="ChEBI" id="CHEBI:29105"/>
    </cofactor>
</comment>
<evidence type="ECO:0000256" key="4">
    <source>
        <dbReference type="ARBA" id="ARBA00022723"/>
    </source>
</evidence>
<dbReference type="SUPFAM" id="SSF51556">
    <property type="entry name" value="Metallo-dependent hydrolases"/>
    <property type="match status" value="2"/>
</dbReference>
<evidence type="ECO:0000313" key="12">
    <source>
        <dbReference type="Proteomes" id="UP000749559"/>
    </source>
</evidence>
<organism evidence="11 12">
    <name type="scientific">Owenia fusiformis</name>
    <name type="common">Polychaete worm</name>
    <dbReference type="NCBI Taxonomy" id="6347"/>
    <lineage>
        <taxon>Eukaryota</taxon>
        <taxon>Metazoa</taxon>
        <taxon>Spiralia</taxon>
        <taxon>Lophotrochozoa</taxon>
        <taxon>Annelida</taxon>
        <taxon>Polychaeta</taxon>
        <taxon>Sedentaria</taxon>
        <taxon>Canalipalpata</taxon>
        <taxon>Sabellida</taxon>
        <taxon>Oweniida</taxon>
        <taxon>Oweniidae</taxon>
        <taxon>Owenia</taxon>
    </lineage>
</organism>
<comment type="catalytic activity">
    <reaction evidence="9">
        <text>AMP + H2O + H(+) = IMP + NH4(+)</text>
        <dbReference type="Rhea" id="RHEA:14777"/>
        <dbReference type="ChEBI" id="CHEBI:15377"/>
        <dbReference type="ChEBI" id="CHEBI:15378"/>
        <dbReference type="ChEBI" id="CHEBI:28938"/>
        <dbReference type="ChEBI" id="CHEBI:58053"/>
        <dbReference type="ChEBI" id="CHEBI:456215"/>
        <dbReference type="EC" id="3.5.4.6"/>
    </reaction>
</comment>
<dbReference type="Gene3D" id="3.20.20.140">
    <property type="entry name" value="Metal-dependent hydrolases"/>
    <property type="match status" value="2"/>
</dbReference>
<name>A0A8S4PRJ3_OWEFU</name>
<dbReference type="PROSITE" id="PS00485">
    <property type="entry name" value="A_DEAMINASE"/>
    <property type="match status" value="1"/>
</dbReference>
<evidence type="ECO:0000256" key="10">
    <source>
        <dbReference type="SAM" id="MobiDB-lite"/>
    </source>
</evidence>
<dbReference type="GO" id="GO:0046033">
    <property type="term" value="P:AMP metabolic process"/>
    <property type="evidence" value="ECO:0007669"/>
    <property type="project" value="TreeGrafter"/>
</dbReference>
<dbReference type="InterPro" id="IPR032466">
    <property type="entry name" value="Metal_Hydrolase"/>
</dbReference>
<reference evidence="11" key="1">
    <citation type="submission" date="2022-03" db="EMBL/GenBank/DDBJ databases">
        <authorList>
            <person name="Martin C."/>
        </authorList>
    </citation>
    <scope>NUCLEOTIDE SEQUENCE</scope>
</reference>
<dbReference type="InterPro" id="IPR006329">
    <property type="entry name" value="AMPD"/>
</dbReference>
<evidence type="ECO:0000256" key="8">
    <source>
        <dbReference type="ARBA" id="ARBA00054146"/>
    </source>
</evidence>
<dbReference type="EC" id="3.5.4.6" evidence="9"/>